<feature type="transmembrane region" description="Helical" evidence="7">
    <location>
        <begin position="164"/>
        <end position="183"/>
    </location>
</feature>
<evidence type="ECO:0000256" key="2">
    <source>
        <dbReference type="ARBA" id="ARBA00005745"/>
    </source>
</evidence>
<dbReference type="EMBL" id="LAYY01000101">
    <property type="protein sequence ID" value="KKK33205.1"/>
    <property type="molecule type" value="Genomic_DNA"/>
</dbReference>
<dbReference type="InterPro" id="IPR018076">
    <property type="entry name" value="T2SS_GspF_dom"/>
</dbReference>
<evidence type="ECO:0000256" key="1">
    <source>
        <dbReference type="ARBA" id="ARBA00004651"/>
    </source>
</evidence>
<dbReference type="AlphaFoldDB" id="A0A0M2SKT1"/>
<dbReference type="Proteomes" id="UP000034166">
    <property type="component" value="Unassembled WGS sequence"/>
</dbReference>
<dbReference type="Gene3D" id="1.20.81.30">
    <property type="entry name" value="Type II secretion system (T2SS), domain F"/>
    <property type="match status" value="2"/>
</dbReference>
<keyword evidence="6 7" id="KW-0472">Membrane</keyword>
<keyword evidence="3" id="KW-1003">Cell membrane</keyword>
<feature type="transmembrane region" description="Helical" evidence="7">
    <location>
        <begin position="317"/>
        <end position="341"/>
    </location>
</feature>
<comment type="caution">
    <text evidence="9">The sequence shown here is derived from an EMBL/GenBank/DDBJ whole genome shotgun (WGS) entry which is preliminary data.</text>
</comment>
<name>A0A0M2SKT1_9BACI</name>
<evidence type="ECO:0000256" key="3">
    <source>
        <dbReference type="ARBA" id="ARBA00022475"/>
    </source>
</evidence>
<keyword evidence="10" id="KW-1185">Reference proteome</keyword>
<evidence type="ECO:0000313" key="9">
    <source>
        <dbReference type="EMBL" id="KKK33205.1"/>
    </source>
</evidence>
<evidence type="ECO:0000313" key="10">
    <source>
        <dbReference type="Proteomes" id="UP000034166"/>
    </source>
</evidence>
<dbReference type="InterPro" id="IPR047692">
    <property type="entry name" value="T4P_ComGB"/>
</dbReference>
<organism evidence="9 10">
    <name type="scientific">Mesobacillus campisalis</name>
    <dbReference type="NCBI Taxonomy" id="1408103"/>
    <lineage>
        <taxon>Bacteria</taxon>
        <taxon>Bacillati</taxon>
        <taxon>Bacillota</taxon>
        <taxon>Bacilli</taxon>
        <taxon>Bacillales</taxon>
        <taxon>Bacillaceae</taxon>
        <taxon>Mesobacillus</taxon>
    </lineage>
</organism>
<proteinExistence type="inferred from homology"/>
<dbReference type="GO" id="GO:0005886">
    <property type="term" value="C:plasma membrane"/>
    <property type="evidence" value="ECO:0007669"/>
    <property type="project" value="UniProtKB-SubCell"/>
</dbReference>
<dbReference type="NCBIfam" id="NF041012">
    <property type="entry name" value="T4P_ComGB"/>
    <property type="match status" value="1"/>
</dbReference>
<dbReference type="InterPro" id="IPR042094">
    <property type="entry name" value="T2SS_GspF_sf"/>
</dbReference>
<protein>
    <submittedName>
        <fullName evidence="9">Competence protein ComG</fullName>
    </submittedName>
</protein>
<feature type="transmembrane region" description="Helical" evidence="7">
    <location>
        <begin position="111"/>
        <end position="129"/>
    </location>
</feature>
<keyword evidence="4 7" id="KW-0812">Transmembrane</keyword>
<evidence type="ECO:0000256" key="5">
    <source>
        <dbReference type="ARBA" id="ARBA00022989"/>
    </source>
</evidence>
<evidence type="ECO:0000259" key="8">
    <source>
        <dbReference type="Pfam" id="PF00482"/>
    </source>
</evidence>
<sequence length="344" mass="39702">MSKKRKWAVVEQAVFLKRIGELLSRGYPLADAIGSLSFYLDQGRKSELKSCHAQLKEGYPFFRILAELQFNKDLVSYVYFAEQHGGLAQAIAEGSDMVLKRSQDLRRMKNLVSYPVFLLFLTSILFYFVDQVLLPNFTALYQNMNVSQNMFSKVLTAVGTYMPLLLYVLLFISLAIVCYYFFLFRKHPELERRARLVQIPLAGRFFRLLNSHFFSAQLSYLISGGLSVSEALSVFEQNMHEPFSRELGRHMKQELEAGFPFDQVVSSYPFFEEELCSIVKHGQENGKLAQELYFYSRHCLLQLEGKTDRWMKAVQPALYSVIGLLIVSLYLAILLPMFQLIQGF</sequence>
<gene>
    <name evidence="9" type="ORF">WQ57_25085</name>
</gene>
<dbReference type="RefSeq" id="WP_046526352.1">
    <property type="nucleotide sequence ID" value="NZ_LAYY01000101.1"/>
</dbReference>
<keyword evidence="5 7" id="KW-1133">Transmembrane helix</keyword>
<dbReference type="PATRIC" id="fig|1408103.3.peg.5412"/>
<dbReference type="InterPro" id="IPR003004">
    <property type="entry name" value="GspF/PilC"/>
</dbReference>
<dbReference type="PANTHER" id="PTHR30012:SF0">
    <property type="entry name" value="TYPE II SECRETION SYSTEM PROTEIN F-RELATED"/>
    <property type="match status" value="1"/>
</dbReference>
<dbReference type="Pfam" id="PF00482">
    <property type="entry name" value="T2SSF"/>
    <property type="match status" value="2"/>
</dbReference>
<comment type="similarity">
    <text evidence="2">Belongs to the GSP F family.</text>
</comment>
<evidence type="ECO:0000256" key="7">
    <source>
        <dbReference type="SAM" id="Phobius"/>
    </source>
</evidence>
<feature type="domain" description="Type II secretion system protein GspF" evidence="8">
    <location>
        <begin position="15"/>
        <end position="129"/>
    </location>
</feature>
<comment type="subcellular location">
    <subcellularLocation>
        <location evidence="1">Cell membrane</location>
        <topology evidence="1">Multi-pass membrane protein</topology>
    </subcellularLocation>
</comment>
<reference evidence="9 10" key="1">
    <citation type="submission" date="2015-04" db="EMBL/GenBank/DDBJ databases">
        <title>Taxonomic description and genome sequence of Bacillus campisalis sp. nov., a novel member of the genus Bacillus isolated from solar saltern.</title>
        <authorList>
            <person name="Mathan Kumar R."/>
            <person name="Kaur G."/>
            <person name="Kumar A."/>
            <person name="Singh N.K."/>
            <person name="Kaur N."/>
            <person name="Kumar N."/>
            <person name="Mayilraj S."/>
        </authorList>
    </citation>
    <scope>NUCLEOTIDE SEQUENCE [LARGE SCALE GENOMIC DNA]</scope>
    <source>
        <strain evidence="9 10">SA2-6</strain>
    </source>
</reference>
<dbReference type="PANTHER" id="PTHR30012">
    <property type="entry name" value="GENERAL SECRETION PATHWAY PROTEIN"/>
    <property type="match status" value="1"/>
</dbReference>
<evidence type="ECO:0000256" key="6">
    <source>
        <dbReference type="ARBA" id="ARBA00023136"/>
    </source>
</evidence>
<feature type="domain" description="Type II secretion system protein GspF" evidence="8">
    <location>
        <begin position="214"/>
        <end position="336"/>
    </location>
</feature>
<accession>A0A0M2SKT1</accession>
<dbReference type="OrthoDB" id="1638902at2"/>
<evidence type="ECO:0000256" key="4">
    <source>
        <dbReference type="ARBA" id="ARBA00022692"/>
    </source>
</evidence>